<evidence type="ECO:0000256" key="11">
    <source>
        <dbReference type="SAM" id="MobiDB-lite"/>
    </source>
</evidence>
<evidence type="ECO:0000256" key="8">
    <source>
        <dbReference type="ARBA" id="ARBA00023136"/>
    </source>
</evidence>
<comment type="caution">
    <text evidence="12">The sequence shown here is derived from an EMBL/GenBank/DDBJ whole genome shotgun (WGS) entry which is preliminary data.</text>
</comment>
<dbReference type="Pfam" id="PF10151">
    <property type="entry name" value="TMEM214"/>
    <property type="match status" value="1"/>
</dbReference>
<feature type="region of interest" description="Disordered" evidence="11">
    <location>
        <begin position="1"/>
        <end position="138"/>
    </location>
</feature>
<comment type="subcellular location">
    <subcellularLocation>
        <location evidence="1">Endoplasmic reticulum membrane</location>
        <topology evidence="1">Multi-pass membrane protein</topology>
    </subcellularLocation>
</comment>
<dbReference type="PANTHER" id="PTHR13448">
    <property type="entry name" value="TRANSMEMBRANE PROTEIN 214"/>
    <property type="match status" value="1"/>
</dbReference>
<dbReference type="EMBL" id="JBJQOH010000002">
    <property type="protein sequence ID" value="KAL3695613.1"/>
    <property type="molecule type" value="Genomic_DNA"/>
</dbReference>
<dbReference type="InterPro" id="IPR019308">
    <property type="entry name" value="TMEM214"/>
</dbReference>
<dbReference type="GO" id="GO:0005789">
    <property type="term" value="C:endoplasmic reticulum membrane"/>
    <property type="evidence" value="ECO:0007669"/>
    <property type="project" value="UniProtKB-SubCell"/>
</dbReference>
<keyword evidence="4" id="KW-0812">Transmembrane</keyword>
<evidence type="ECO:0000256" key="5">
    <source>
        <dbReference type="ARBA" id="ARBA00022703"/>
    </source>
</evidence>
<keyword evidence="13" id="KW-1185">Reference proteome</keyword>
<feature type="compositionally biased region" description="Basic residues" evidence="11">
    <location>
        <begin position="127"/>
        <end position="136"/>
    </location>
</feature>
<evidence type="ECO:0008006" key="14">
    <source>
        <dbReference type="Google" id="ProtNLM"/>
    </source>
</evidence>
<keyword evidence="6" id="KW-0256">Endoplasmic reticulum</keyword>
<dbReference type="PANTHER" id="PTHR13448:SF0">
    <property type="entry name" value="TRANSMEMBRANE PROTEIN 214"/>
    <property type="match status" value="1"/>
</dbReference>
<sequence length="592" mass="64042">MSSDAFSIESNGFGESGGGLSTSGGHKDHGWQKVTNLKKQRRQAAKSGNGGDKSEIVGGDVKSDSKAFQALETEAEERRARRKAKLEAAAAAAAVSGGEVSHSGEDDSDSDGGKANGAKENGEVKKTKPKKPKKPKVTVEQAASAITVDGLTTFLSEISESFAALPDIQLMRLADYFARVFNPVTNAQFTWNKILRDVPVAKSIEIPLCYISEEVVKVTSDWLAQKPADALLKFSLWLLKEILDEPHPQQQHHKGSKVVATVPAKAKVGVIVVLAVLLRRKPETLLQQAGAIRAQFSGQEKLHTLAWAYCQASQGDPVVGMALWVQNLLPLAVGKSSTPASRDIALQVIENLLFTNTKKARTVLLNGATRKGERLVPPASYELVLRAAYPNESAKTKATGRFVAVYPFIKEITLAGTFRSKATKPVAQQLLPLSLAGAADDVTAISSEACGNFVWCLAQNTECYKQWERLHLENLKGSIRILNHLNSEWKETSARLAPLDDLKKTLQALSSKHHNGLESVQGDAILESQLKAADHVCKALLRKTSRLPSCTKAVATLAAIGCLGYGFYLISPSVNPWNWDGKLLLSKTHSFI</sequence>
<keyword evidence="5" id="KW-0053">Apoptosis</keyword>
<reference evidence="12 13" key="1">
    <citation type="submission" date="2024-09" db="EMBL/GenBank/DDBJ databases">
        <title>Chromosome-scale assembly of Riccia sorocarpa.</title>
        <authorList>
            <person name="Paukszto L."/>
        </authorList>
    </citation>
    <scope>NUCLEOTIDE SEQUENCE [LARGE SCALE GENOMIC DNA]</scope>
    <source>
        <strain evidence="12">LP-2024</strain>
        <tissue evidence="12">Aerial parts of the thallus</tissue>
    </source>
</reference>
<dbReference type="AlphaFoldDB" id="A0ABD3HVT0"/>
<comment type="similarity">
    <text evidence="2">Belongs to the TMEM214 family.</text>
</comment>
<evidence type="ECO:0000256" key="9">
    <source>
        <dbReference type="ARBA" id="ARBA00023180"/>
    </source>
</evidence>
<accession>A0ABD3HVT0</accession>
<gene>
    <name evidence="12" type="ORF">R1sor_009689</name>
</gene>
<keyword evidence="8" id="KW-0472">Membrane</keyword>
<dbReference type="Proteomes" id="UP001633002">
    <property type="component" value="Unassembled WGS sequence"/>
</dbReference>
<evidence type="ECO:0000256" key="2">
    <source>
        <dbReference type="ARBA" id="ARBA00007984"/>
    </source>
</evidence>
<evidence type="ECO:0000313" key="12">
    <source>
        <dbReference type="EMBL" id="KAL3695613.1"/>
    </source>
</evidence>
<comment type="subunit">
    <text evidence="3">Constitutively interacts with CASP4; required for the localization of procaspase 4 to the ER.</text>
</comment>
<organism evidence="12 13">
    <name type="scientific">Riccia sorocarpa</name>
    <dbReference type="NCBI Taxonomy" id="122646"/>
    <lineage>
        <taxon>Eukaryota</taxon>
        <taxon>Viridiplantae</taxon>
        <taxon>Streptophyta</taxon>
        <taxon>Embryophyta</taxon>
        <taxon>Marchantiophyta</taxon>
        <taxon>Marchantiopsida</taxon>
        <taxon>Marchantiidae</taxon>
        <taxon>Marchantiales</taxon>
        <taxon>Ricciaceae</taxon>
        <taxon>Riccia</taxon>
    </lineage>
</organism>
<feature type="compositionally biased region" description="Low complexity" evidence="11">
    <location>
        <begin position="87"/>
        <end position="101"/>
    </location>
</feature>
<evidence type="ECO:0000256" key="3">
    <source>
        <dbReference type="ARBA" id="ARBA00011720"/>
    </source>
</evidence>
<comment type="function">
    <text evidence="10">Critical mediator, in cooperation with CASP4, of endoplasmic reticulum-stress induced apoptosis. Required or the activation of CASP4 following endoplasmic reticulum stress.</text>
</comment>
<protein>
    <recommendedName>
        <fullName evidence="14">Transmembrane protein 214-A</fullName>
    </recommendedName>
</protein>
<evidence type="ECO:0000256" key="6">
    <source>
        <dbReference type="ARBA" id="ARBA00022824"/>
    </source>
</evidence>
<keyword evidence="9" id="KW-0325">Glycoprotein</keyword>
<name>A0ABD3HVT0_9MARC</name>
<keyword evidence="7" id="KW-1133">Transmembrane helix</keyword>
<evidence type="ECO:0000313" key="13">
    <source>
        <dbReference type="Proteomes" id="UP001633002"/>
    </source>
</evidence>
<evidence type="ECO:0000256" key="1">
    <source>
        <dbReference type="ARBA" id="ARBA00004477"/>
    </source>
</evidence>
<proteinExistence type="inferred from homology"/>
<evidence type="ECO:0000256" key="7">
    <source>
        <dbReference type="ARBA" id="ARBA00022989"/>
    </source>
</evidence>
<evidence type="ECO:0000256" key="4">
    <source>
        <dbReference type="ARBA" id="ARBA00022692"/>
    </source>
</evidence>
<evidence type="ECO:0000256" key="10">
    <source>
        <dbReference type="ARBA" id="ARBA00024938"/>
    </source>
</evidence>